<feature type="domain" description="RGS" evidence="4">
    <location>
        <begin position="574"/>
        <end position="680"/>
    </location>
</feature>
<evidence type="ECO:0000313" key="5">
    <source>
        <dbReference type="EMBL" id="KAL0484208.1"/>
    </source>
</evidence>
<accession>A0AAW2Z5H6</accession>
<dbReference type="Gene3D" id="1.10.167.10">
    <property type="entry name" value="Regulator of G-protein Signalling 4, domain 2"/>
    <property type="match status" value="1"/>
</dbReference>
<organism evidence="5 6">
    <name type="scientific">Acrasis kona</name>
    <dbReference type="NCBI Taxonomy" id="1008807"/>
    <lineage>
        <taxon>Eukaryota</taxon>
        <taxon>Discoba</taxon>
        <taxon>Heterolobosea</taxon>
        <taxon>Tetramitia</taxon>
        <taxon>Eutetramitia</taxon>
        <taxon>Acrasidae</taxon>
        <taxon>Acrasis</taxon>
    </lineage>
</organism>
<evidence type="ECO:0000259" key="3">
    <source>
        <dbReference type="PROSITE" id="PS50112"/>
    </source>
</evidence>
<dbReference type="InterPro" id="IPR007892">
    <property type="entry name" value="CHASE4"/>
</dbReference>
<dbReference type="Pfam" id="PF00615">
    <property type="entry name" value="RGS"/>
    <property type="match status" value="1"/>
</dbReference>
<evidence type="ECO:0000256" key="1">
    <source>
        <dbReference type="SAM" id="MobiDB-lite"/>
    </source>
</evidence>
<name>A0AAW2Z5H6_9EUKA</name>
<dbReference type="InterPro" id="IPR016137">
    <property type="entry name" value="RGS"/>
</dbReference>
<dbReference type="InterPro" id="IPR044926">
    <property type="entry name" value="RGS_subdomain_2"/>
</dbReference>
<keyword evidence="2" id="KW-1133">Transmembrane helix</keyword>
<keyword evidence="2" id="KW-0472">Membrane</keyword>
<dbReference type="AlphaFoldDB" id="A0AAW2Z5H6"/>
<dbReference type="InterPro" id="IPR036305">
    <property type="entry name" value="RGS_sf"/>
</dbReference>
<dbReference type="Pfam" id="PF05228">
    <property type="entry name" value="CHASE4"/>
    <property type="match status" value="1"/>
</dbReference>
<proteinExistence type="predicted"/>
<gene>
    <name evidence="5" type="ORF">AKO1_004756</name>
</gene>
<feature type="region of interest" description="Disordered" evidence="1">
    <location>
        <begin position="686"/>
        <end position="715"/>
    </location>
</feature>
<keyword evidence="6" id="KW-1185">Reference proteome</keyword>
<dbReference type="InterPro" id="IPR000014">
    <property type="entry name" value="PAS"/>
</dbReference>
<protein>
    <submittedName>
        <fullName evidence="5">RGS21</fullName>
    </submittedName>
</protein>
<comment type="caution">
    <text evidence="5">The sequence shown here is derived from an EMBL/GenBank/DDBJ whole genome shotgun (WGS) entry which is preliminary data.</text>
</comment>
<keyword evidence="2" id="KW-0812">Transmembrane</keyword>
<dbReference type="SUPFAM" id="SSF55785">
    <property type="entry name" value="PYP-like sensor domain (PAS domain)"/>
    <property type="match status" value="1"/>
</dbReference>
<dbReference type="PROSITE" id="PS50132">
    <property type="entry name" value="RGS"/>
    <property type="match status" value="1"/>
</dbReference>
<sequence length="732" mass="82165">MLQEEVVAVDNMLEDTSSTKSTSFLCGVRFKTFIILTALFALMYMCFVGIIVGIIIPKSVEVENFNVNAALLRTTRGIYDQFNTVISHQVGYAAYNVPYEIVVNITTHMNCEEFLLSDYTDSNMISLGIDLVLHYNLKGDLICGRALSEGGAQIPNELIALSASHPLMANVQDINNRFGGFMTINSSILQVVAIPLQTPTYEGPSTGLLVWGSYLSSATVQNLADREQLCVTFNVISSNPNTNSVDDILTRGVLSAINSHSAMSISMTDPEWNNTLPIVTQTLPDIIAKSKRQCWDHAALNASVTSRMSAVGILPDVFGNKKIILRSDIDRDSVALMNQALGVSLGLVGFTCLIALVTTLLYMQFGVVNFLVKLSSNVKSVTKSINMKQRLPKYNGKNELVQLASNINFMLEVLDDNHQLLSVEHAKLQDLVHNTSLKEQFLRSMMNSIQDFLLVVKPDGVIIQTNTSFLEKMTLTPQDVVNKMSILQVLKGMSAVEQLEEMCGNESENEFSIVCRFGVELNVVTTVSKVETYFEENLISAFVVVARDVSEETNLKSKLERDRLRMLQLSRDFEFNEVINNPHRKKSLNKYCCVMKCEENIKFIDVVRDYKNTKRQQHRSEKQQIIYDAFLRSGSDCELNVPESDKVAIQKGYGQVDLFDNLYEIVKGMIMMDIFPRWREWDQDQESTGTSTIADEDTISDVELESYSPSSSFQDKSRLNVKDIMKRSKTIK</sequence>
<dbReference type="Proteomes" id="UP001431209">
    <property type="component" value="Unassembled WGS sequence"/>
</dbReference>
<dbReference type="NCBIfam" id="TIGR00229">
    <property type="entry name" value="sensory_box"/>
    <property type="match status" value="1"/>
</dbReference>
<reference evidence="5 6" key="1">
    <citation type="submission" date="2024-03" db="EMBL/GenBank/DDBJ databases">
        <title>The Acrasis kona genome and developmental transcriptomes reveal deep origins of eukaryotic multicellular pathways.</title>
        <authorList>
            <person name="Sheikh S."/>
            <person name="Fu C.-J."/>
            <person name="Brown M.W."/>
            <person name="Baldauf S.L."/>
        </authorList>
    </citation>
    <scope>NUCLEOTIDE SEQUENCE [LARGE SCALE GENOMIC DNA]</scope>
    <source>
        <strain evidence="5 6">ATCC MYA-3509</strain>
    </source>
</reference>
<feature type="transmembrane region" description="Helical" evidence="2">
    <location>
        <begin position="33"/>
        <end position="56"/>
    </location>
</feature>
<dbReference type="PANTHER" id="PTHR10845:SF192">
    <property type="entry name" value="DOUBLE HIT, ISOFORM B"/>
    <property type="match status" value="1"/>
</dbReference>
<evidence type="ECO:0000256" key="2">
    <source>
        <dbReference type="SAM" id="Phobius"/>
    </source>
</evidence>
<feature type="compositionally biased region" description="Acidic residues" evidence="1">
    <location>
        <begin position="694"/>
        <end position="704"/>
    </location>
</feature>
<dbReference type="SUPFAM" id="SSF48097">
    <property type="entry name" value="Regulator of G-protein signaling, RGS"/>
    <property type="match status" value="1"/>
</dbReference>
<dbReference type="PROSITE" id="PS50112">
    <property type="entry name" value="PAS"/>
    <property type="match status" value="1"/>
</dbReference>
<evidence type="ECO:0000259" key="4">
    <source>
        <dbReference type="PROSITE" id="PS50132"/>
    </source>
</evidence>
<dbReference type="Gene3D" id="3.30.450.20">
    <property type="entry name" value="PAS domain"/>
    <property type="match status" value="1"/>
</dbReference>
<dbReference type="PANTHER" id="PTHR10845">
    <property type="entry name" value="REGULATOR OF G PROTEIN SIGNALING"/>
    <property type="match status" value="1"/>
</dbReference>
<dbReference type="EMBL" id="JAOPGA020001028">
    <property type="protein sequence ID" value="KAL0484208.1"/>
    <property type="molecule type" value="Genomic_DNA"/>
</dbReference>
<feature type="domain" description="PAS" evidence="3">
    <location>
        <begin position="438"/>
        <end position="490"/>
    </location>
</feature>
<feature type="transmembrane region" description="Helical" evidence="2">
    <location>
        <begin position="340"/>
        <end position="363"/>
    </location>
</feature>
<dbReference type="InterPro" id="IPR035965">
    <property type="entry name" value="PAS-like_dom_sf"/>
</dbReference>
<evidence type="ECO:0000313" key="6">
    <source>
        <dbReference type="Proteomes" id="UP001431209"/>
    </source>
</evidence>